<dbReference type="AlphaFoldDB" id="A0A386HN62"/>
<gene>
    <name evidence="3" type="ORF">D6B99_06825</name>
</gene>
<dbReference type="EMBL" id="CP032489">
    <property type="protein sequence ID" value="AYD47348.1"/>
    <property type="molecule type" value="Genomic_DNA"/>
</dbReference>
<dbReference type="PANTHER" id="PTHR14239">
    <property type="entry name" value="DUDULIN-RELATED"/>
    <property type="match status" value="1"/>
</dbReference>
<evidence type="ECO:0000259" key="2">
    <source>
        <dbReference type="Pfam" id="PF03807"/>
    </source>
</evidence>
<organism evidence="3 4">
    <name type="scientific">Arachidicoccus soli</name>
    <dbReference type="NCBI Taxonomy" id="2341117"/>
    <lineage>
        <taxon>Bacteria</taxon>
        <taxon>Pseudomonadati</taxon>
        <taxon>Bacteroidota</taxon>
        <taxon>Chitinophagia</taxon>
        <taxon>Chitinophagales</taxon>
        <taxon>Chitinophagaceae</taxon>
        <taxon>Arachidicoccus</taxon>
    </lineage>
</organism>
<dbReference type="Gene3D" id="3.40.50.720">
    <property type="entry name" value="NAD(P)-binding Rossmann-like Domain"/>
    <property type="match status" value="1"/>
</dbReference>
<keyword evidence="4" id="KW-1185">Reference proteome</keyword>
<dbReference type="InterPro" id="IPR051267">
    <property type="entry name" value="STEAP_metalloreductase"/>
</dbReference>
<dbReference type="GO" id="GO:0016491">
    <property type="term" value="F:oxidoreductase activity"/>
    <property type="evidence" value="ECO:0007669"/>
    <property type="project" value="UniProtKB-KW"/>
</dbReference>
<dbReference type="Proteomes" id="UP000266118">
    <property type="component" value="Chromosome"/>
</dbReference>
<dbReference type="InterPro" id="IPR036291">
    <property type="entry name" value="NAD(P)-bd_dom_sf"/>
</dbReference>
<protein>
    <submittedName>
        <fullName evidence="3">NADP oxidoreductase</fullName>
    </submittedName>
</protein>
<dbReference type="InterPro" id="IPR028939">
    <property type="entry name" value="P5C_Rdtase_cat_N"/>
</dbReference>
<dbReference type="RefSeq" id="WP_119986370.1">
    <property type="nucleotide sequence ID" value="NZ_CP032489.1"/>
</dbReference>
<dbReference type="OrthoDB" id="9786864at2"/>
<dbReference type="SUPFAM" id="SSF51735">
    <property type="entry name" value="NAD(P)-binding Rossmann-fold domains"/>
    <property type="match status" value="1"/>
</dbReference>
<sequence>MKIGIIGAGSIGTTLAKHLTEAGYEIVISNSRGADSLKEKIKQIGGNIIAGSVQEAAEADVVFLAVRWEQVQEVLSTISLKGKIVIDVTNANLPEFVLAEPGSKTSSEVVNQWAKGAKVVKAFNTLYAQVLAENPEVGGGKRVIFYSGNNEDAKEVVSGIINRIGFAGVDLGSLNEGGKLQRFPGGSLPTLNLIKLK</sequence>
<feature type="domain" description="Pyrroline-5-carboxylate reductase catalytic N-terminal" evidence="2">
    <location>
        <begin position="2"/>
        <end position="90"/>
    </location>
</feature>
<evidence type="ECO:0000313" key="3">
    <source>
        <dbReference type="EMBL" id="AYD47348.1"/>
    </source>
</evidence>
<evidence type="ECO:0000256" key="1">
    <source>
        <dbReference type="ARBA" id="ARBA00023002"/>
    </source>
</evidence>
<dbReference type="Pfam" id="PF03807">
    <property type="entry name" value="F420_oxidored"/>
    <property type="match status" value="1"/>
</dbReference>
<dbReference type="KEGG" id="ark:D6B99_06825"/>
<accession>A0A386HN62</accession>
<keyword evidence="1" id="KW-0560">Oxidoreductase</keyword>
<proteinExistence type="predicted"/>
<reference evidence="3 4" key="1">
    <citation type="submission" date="2018-09" db="EMBL/GenBank/DDBJ databases">
        <title>Arachidicoccus sp. nov., a bacterium isolated from soil.</title>
        <authorList>
            <person name="Weon H.-Y."/>
            <person name="Kwon S.-W."/>
            <person name="Lee S.A."/>
        </authorList>
    </citation>
    <scope>NUCLEOTIDE SEQUENCE [LARGE SCALE GENOMIC DNA]</scope>
    <source>
        <strain evidence="3 4">KIS59-12</strain>
    </source>
</reference>
<name>A0A386HN62_9BACT</name>
<evidence type="ECO:0000313" key="4">
    <source>
        <dbReference type="Proteomes" id="UP000266118"/>
    </source>
</evidence>